<name>A0A090W3D9_9FLAO</name>
<organism evidence="1 2">
    <name type="scientific">Algibacter lectus</name>
    <dbReference type="NCBI Taxonomy" id="221126"/>
    <lineage>
        <taxon>Bacteria</taxon>
        <taxon>Pseudomonadati</taxon>
        <taxon>Bacteroidota</taxon>
        <taxon>Flavobacteriia</taxon>
        <taxon>Flavobacteriales</taxon>
        <taxon>Flavobacteriaceae</taxon>
        <taxon>Algibacter</taxon>
    </lineage>
</organism>
<gene>
    <name evidence="1" type="ORF">JCM19300_773</name>
</gene>
<protein>
    <submittedName>
        <fullName evidence="1">Uncharacterized protein</fullName>
    </submittedName>
</protein>
<evidence type="ECO:0000313" key="1">
    <source>
        <dbReference type="EMBL" id="GAL62027.1"/>
    </source>
</evidence>
<comment type="caution">
    <text evidence="1">The sequence shown here is derived from an EMBL/GenBank/DDBJ whole genome shotgun (WGS) entry which is preliminary data.</text>
</comment>
<reference evidence="1 2" key="1">
    <citation type="journal article" date="2014" name="Genome Announc.">
        <title>Draft Genome Sequences of Marine Flavobacterium Algibacter lectus Strains SS8 and NR4.</title>
        <authorList>
            <person name="Takatani N."/>
            <person name="Nakanishi M."/>
            <person name="Meirelles P."/>
            <person name="Mino S."/>
            <person name="Suda W."/>
            <person name="Oshima K."/>
            <person name="Hattori M."/>
            <person name="Ohkuma M."/>
            <person name="Hosokawa M."/>
            <person name="Miyashita K."/>
            <person name="Thompson F.L."/>
            <person name="Niwa A."/>
            <person name="Sawabe T."/>
            <person name="Sawabe T."/>
        </authorList>
    </citation>
    <scope>NUCLEOTIDE SEQUENCE [LARGE SCALE GENOMIC DNA]</scope>
    <source>
        <strain evidence="1 2">JCM 19300</strain>
    </source>
</reference>
<dbReference type="AlphaFoldDB" id="A0A090W3D9"/>
<proteinExistence type="predicted"/>
<sequence>MRSKRAVDILLEHNILNCFSIVEGAAEIQSKIKEHNNMLLNER</sequence>
<dbReference type="Proteomes" id="UP000029644">
    <property type="component" value="Unassembled WGS sequence"/>
</dbReference>
<evidence type="ECO:0000313" key="2">
    <source>
        <dbReference type="Proteomes" id="UP000029644"/>
    </source>
</evidence>
<accession>A0A090W3D9</accession>
<dbReference type="EMBL" id="BBNQ01000004">
    <property type="protein sequence ID" value="GAL62027.1"/>
    <property type="molecule type" value="Genomic_DNA"/>
</dbReference>